<dbReference type="GeneID" id="63781635"/>
<dbReference type="RefSeq" id="XP_040710377.1">
    <property type="nucleotide sequence ID" value="XM_040865423.1"/>
</dbReference>
<organism evidence="9 10">
    <name type="scientific">Pseudomassariella vexata</name>
    <dbReference type="NCBI Taxonomy" id="1141098"/>
    <lineage>
        <taxon>Eukaryota</taxon>
        <taxon>Fungi</taxon>
        <taxon>Dikarya</taxon>
        <taxon>Ascomycota</taxon>
        <taxon>Pezizomycotina</taxon>
        <taxon>Sordariomycetes</taxon>
        <taxon>Xylariomycetidae</taxon>
        <taxon>Amphisphaeriales</taxon>
        <taxon>Pseudomassariaceae</taxon>
        <taxon>Pseudomassariella</taxon>
    </lineage>
</organism>
<dbReference type="Pfam" id="PF00172">
    <property type="entry name" value="Zn_clus"/>
    <property type="match status" value="1"/>
</dbReference>
<accession>A0A1Y2DCB5</accession>
<dbReference type="PANTHER" id="PTHR31845">
    <property type="entry name" value="FINGER DOMAIN PROTEIN, PUTATIVE-RELATED"/>
    <property type="match status" value="1"/>
</dbReference>
<feature type="domain" description="Zn(2)-C6 fungal-type" evidence="8">
    <location>
        <begin position="25"/>
        <end position="61"/>
    </location>
</feature>
<dbReference type="GO" id="GO:0008270">
    <property type="term" value="F:zinc ion binding"/>
    <property type="evidence" value="ECO:0007669"/>
    <property type="project" value="InterPro"/>
</dbReference>
<dbReference type="Pfam" id="PF04082">
    <property type="entry name" value="Fungal_trans"/>
    <property type="match status" value="1"/>
</dbReference>
<feature type="region of interest" description="Disordered" evidence="7">
    <location>
        <begin position="181"/>
        <end position="203"/>
    </location>
</feature>
<dbReference type="STRING" id="1141098.A0A1Y2DCB5"/>
<dbReference type="GO" id="GO:0006351">
    <property type="term" value="P:DNA-templated transcription"/>
    <property type="evidence" value="ECO:0007669"/>
    <property type="project" value="InterPro"/>
</dbReference>
<evidence type="ECO:0000256" key="3">
    <source>
        <dbReference type="ARBA" id="ARBA00023015"/>
    </source>
</evidence>
<comment type="subcellular location">
    <subcellularLocation>
        <location evidence="1">Nucleus</location>
    </subcellularLocation>
</comment>
<evidence type="ECO:0000256" key="1">
    <source>
        <dbReference type="ARBA" id="ARBA00004123"/>
    </source>
</evidence>
<protein>
    <recommendedName>
        <fullName evidence="8">Zn(2)-C6 fungal-type domain-containing protein</fullName>
    </recommendedName>
</protein>
<dbReference type="CDD" id="cd12148">
    <property type="entry name" value="fungal_TF_MHR"/>
    <property type="match status" value="1"/>
</dbReference>
<dbReference type="SMART" id="SM00066">
    <property type="entry name" value="GAL4"/>
    <property type="match status" value="1"/>
</dbReference>
<sequence length="721" mass="80498">MEPHPPVSVSEARLAERRISRINRACITCRIRKQRCPPPVSNAPSQAPCQRCVRHGITCSFETDQPPSQQEEPSPTALAQVVVGLQRRLNAHEERIAELERGGVRHARDSRPSSRGKGRNGVSHGRFHSLSTAVATPDAPKSTYQETPDIDTKRSLGSRFDMTRLELASPIATLRSLGALSEDKSDSGSYSRSSAAVDGGEEDELSPYDPIALRLLSVQEAQHALDIYFRHCHQWAPILNEDLRHPGMDLRRSNPTLFLAILAVGARFWRDNGLHPRYFDLIALCDAAISRLLLCPTPADASLGSIQALMLYLQWMPCGRKDTFGRFSEEVNSHTKKFRTRYNDMSAWAIFGLAVRYATFLSLEKSALAPFRKDVQSTPSRNDMDRMRVWLNLITYDCNLTLASGLTASLDPTLTGQVARGFCSHHFAQTPGDVRYAALVELACIMRRAKHVDGTPTNRQPDVASLNNANVEMNNWERHWLGRLRHTDLQHTQLPFTSLRWYRLALNSSLLRPLLSSTRSRDQPIQVWTLSFLEISLTAAAQILFSLLTTASEYVWRLDSQNLSSFPDGPFIVDQASRTSLHHAVDSTWVSHTFALTFLVLCYIRGTIDHDLRICSLSTTAPFTTRAPSKPQPSSILARLARLALDIFSDESETSDFRPEGDFSAIVRNAASLVLDRGDEHAGVAQDPFNPAVQSLFDMMNDSVFDWTAYVGDEASLGSSW</sequence>
<keyword evidence="2" id="KW-0479">Metal-binding</keyword>
<dbReference type="CDD" id="cd00067">
    <property type="entry name" value="GAL4"/>
    <property type="match status" value="1"/>
</dbReference>
<dbReference type="Proteomes" id="UP000193689">
    <property type="component" value="Unassembled WGS sequence"/>
</dbReference>
<dbReference type="InParanoid" id="A0A1Y2DCB5"/>
<evidence type="ECO:0000313" key="10">
    <source>
        <dbReference type="Proteomes" id="UP000193689"/>
    </source>
</evidence>
<dbReference type="InterPro" id="IPR036864">
    <property type="entry name" value="Zn2-C6_fun-type_DNA-bd_sf"/>
</dbReference>
<feature type="region of interest" description="Disordered" evidence="7">
    <location>
        <begin position="98"/>
        <end position="155"/>
    </location>
</feature>
<feature type="compositionally biased region" description="Basic and acidic residues" evidence="7">
    <location>
        <begin position="98"/>
        <end position="112"/>
    </location>
</feature>
<dbReference type="EMBL" id="MCFJ01000021">
    <property type="protein sequence ID" value="ORY56910.1"/>
    <property type="molecule type" value="Genomic_DNA"/>
</dbReference>
<dbReference type="OrthoDB" id="4454541at2759"/>
<dbReference type="InterPro" id="IPR007219">
    <property type="entry name" value="XnlR_reg_dom"/>
</dbReference>
<dbReference type="GO" id="GO:0005634">
    <property type="term" value="C:nucleus"/>
    <property type="evidence" value="ECO:0007669"/>
    <property type="project" value="UniProtKB-SubCell"/>
</dbReference>
<keyword evidence="3" id="KW-0805">Transcription regulation</keyword>
<proteinExistence type="predicted"/>
<dbReference type="PANTHER" id="PTHR31845:SF17">
    <property type="entry name" value="ZN(II)2CYS6 TRANSCRIPTION FACTOR (EUROFUNG)"/>
    <property type="match status" value="1"/>
</dbReference>
<evidence type="ECO:0000256" key="2">
    <source>
        <dbReference type="ARBA" id="ARBA00022723"/>
    </source>
</evidence>
<keyword evidence="10" id="KW-1185">Reference proteome</keyword>
<comment type="caution">
    <text evidence="9">The sequence shown here is derived from an EMBL/GenBank/DDBJ whole genome shotgun (WGS) entry which is preliminary data.</text>
</comment>
<gene>
    <name evidence="9" type="ORF">BCR38DRAFT_528290</name>
</gene>
<dbReference type="InterPro" id="IPR051089">
    <property type="entry name" value="prtT"/>
</dbReference>
<evidence type="ECO:0000259" key="8">
    <source>
        <dbReference type="PROSITE" id="PS50048"/>
    </source>
</evidence>
<dbReference type="GO" id="GO:0000976">
    <property type="term" value="F:transcription cis-regulatory region binding"/>
    <property type="evidence" value="ECO:0007669"/>
    <property type="project" value="TreeGrafter"/>
</dbReference>
<keyword evidence="4" id="KW-0238">DNA-binding</keyword>
<dbReference type="PROSITE" id="PS50048">
    <property type="entry name" value="ZN2_CY6_FUNGAL_2"/>
    <property type="match status" value="1"/>
</dbReference>
<dbReference type="GO" id="GO:0000981">
    <property type="term" value="F:DNA-binding transcription factor activity, RNA polymerase II-specific"/>
    <property type="evidence" value="ECO:0007669"/>
    <property type="project" value="InterPro"/>
</dbReference>
<evidence type="ECO:0000256" key="6">
    <source>
        <dbReference type="ARBA" id="ARBA00023242"/>
    </source>
</evidence>
<dbReference type="PROSITE" id="PS00463">
    <property type="entry name" value="ZN2_CY6_FUNGAL_1"/>
    <property type="match status" value="1"/>
</dbReference>
<evidence type="ECO:0000256" key="5">
    <source>
        <dbReference type="ARBA" id="ARBA00023163"/>
    </source>
</evidence>
<reference evidence="9 10" key="1">
    <citation type="submission" date="2016-07" db="EMBL/GenBank/DDBJ databases">
        <title>Pervasive Adenine N6-methylation of Active Genes in Fungi.</title>
        <authorList>
            <consortium name="DOE Joint Genome Institute"/>
            <person name="Mondo S.J."/>
            <person name="Dannebaum R.O."/>
            <person name="Kuo R.C."/>
            <person name="Labutti K."/>
            <person name="Haridas S."/>
            <person name="Kuo A."/>
            <person name="Salamov A."/>
            <person name="Ahrendt S.R."/>
            <person name="Lipzen A."/>
            <person name="Sullivan W."/>
            <person name="Andreopoulos W.B."/>
            <person name="Clum A."/>
            <person name="Lindquist E."/>
            <person name="Daum C."/>
            <person name="Ramamoorthy G.K."/>
            <person name="Gryganskyi A."/>
            <person name="Culley D."/>
            <person name="Magnuson J.K."/>
            <person name="James T.Y."/>
            <person name="O'Malley M.A."/>
            <person name="Stajich J.E."/>
            <person name="Spatafora J.W."/>
            <person name="Visel A."/>
            <person name="Grigoriev I.V."/>
        </authorList>
    </citation>
    <scope>NUCLEOTIDE SEQUENCE [LARGE SCALE GENOMIC DNA]</scope>
    <source>
        <strain evidence="9 10">CBS 129021</strain>
    </source>
</reference>
<dbReference type="InterPro" id="IPR001138">
    <property type="entry name" value="Zn2Cys6_DnaBD"/>
</dbReference>
<dbReference type="SUPFAM" id="SSF57701">
    <property type="entry name" value="Zn2/Cys6 DNA-binding domain"/>
    <property type="match status" value="1"/>
</dbReference>
<evidence type="ECO:0000256" key="4">
    <source>
        <dbReference type="ARBA" id="ARBA00023125"/>
    </source>
</evidence>
<keyword evidence="6" id="KW-0539">Nucleus</keyword>
<evidence type="ECO:0000256" key="7">
    <source>
        <dbReference type="SAM" id="MobiDB-lite"/>
    </source>
</evidence>
<evidence type="ECO:0000313" key="9">
    <source>
        <dbReference type="EMBL" id="ORY56910.1"/>
    </source>
</evidence>
<dbReference type="Gene3D" id="4.10.240.10">
    <property type="entry name" value="Zn(2)-C6 fungal-type DNA-binding domain"/>
    <property type="match status" value="1"/>
</dbReference>
<name>A0A1Y2DCB5_9PEZI</name>
<dbReference type="AlphaFoldDB" id="A0A1Y2DCB5"/>
<keyword evidence="5" id="KW-0804">Transcription</keyword>